<evidence type="ECO:0000256" key="9">
    <source>
        <dbReference type="SAM" id="MobiDB-lite"/>
    </source>
</evidence>
<keyword evidence="8" id="KW-0997">Cell inner membrane</keyword>
<evidence type="ECO:0000313" key="11">
    <source>
        <dbReference type="Proteomes" id="UP001482513"/>
    </source>
</evidence>
<name>A0ABV0JZQ8_9CYAN</name>
<feature type="transmembrane region" description="Helical" evidence="8">
    <location>
        <begin position="420"/>
        <end position="440"/>
    </location>
</feature>
<dbReference type="PANTHER" id="PTHR33650">
    <property type="entry name" value="CHLOROPLAST ENVELOPE MEMBRANE PROTEIN-RELATED"/>
    <property type="match status" value="1"/>
</dbReference>
<keyword evidence="6 8" id="KW-0406">Ion transport</keyword>
<keyword evidence="2 8" id="KW-0813">Transport</keyword>
<dbReference type="NCBIfam" id="NF002703">
    <property type="entry name" value="PRK02507.1-1"/>
    <property type="match status" value="1"/>
</dbReference>
<evidence type="ECO:0000256" key="7">
    <source>
        <dbReference type="ARBA" id="ARBA00023136"/>
    </source>
</evidence>
<feature type="transmembrane region" description="Helical" evidence="8">
    <location>
        <begin position="379"/>
        <end position="400"/>
    </location>
</feature>
<keyword evidence="5 8" id="KW-1133">Transmembrane helix</keyword>
<feature type="compositionally biased region" description="Polar residues" evidence="9">
    <location>
        <begin position="145"/>
        <end position="161"/>
    </location>
</feature>
<evidence type="ECO:0000256" key="2">
    <source>
        <dbReference type="ARBA" id="ARBA00022448"/>
    </source>
</evidence>
<keyword evidence="7 8" id="KW-0472">Membrane</keyword>
<comment type="subcellular location">
    <subcellularLocation>
        <location evidence="8">Cell inner membrane</location>
        <topology evidence="8">Multi-pass membrane protein</topology>
    </subcellularLocation>
    <subcellularLocation>
        <location evidence="1">Membrane</location>
        <topology evidence="1">Multi-pass membrane protein</topology>
    </subcellularLocation>
</comment>
<reference evidence="10 11" key="1">
    <citation type="submission" date="2022-04" db="EMBL/GenBank/DDBJ databases">
        <title>Positive selection, recombination, and allopatry shape intraspecific diversity of widespread and dominant cyanobacteria.</title>
        <authorList>
            <person name="Wei J."/>
            <person name="Shu W."/>
            <person name="Hu C."/>
        </authorList>
    </citation>
    <scope>NUCLEOTIDE SEQUENCE [LARGE SCALE GENOMIC DNA]</scope>
    <source>
        <strain evidence="10 11">DQ-A4</strain>
    </source>
</reference>
<dbReference type="InterPro" id="IPR004282">
    <property type="entry name" value="CemA"/>
</dbReference>
<feature type="region of interest" description="Disordered" evidence="9">
    <location>
        <begin position="145"/>
        <end position="166"/>
    </location>
</feature>
<dbReference type="Pfam" id="PF03040">
    <property type="entry name" value="CemA"/>
    <property type="match status" value="1"/>
</dbReference>
<keyword evidence="4 8" id="KW-0375">Hydrogen ion transport</keyword>
<protein>
    <recommendedName>
        <fullName evidence="8">Proton extrusion protein PxcA</fullName>
    </recommendedName>
</protein>
<feature type="compositionally biased region" description="Low complexity" evidence="9">
    <location>
        <begin position="174"/>
        <end position="185"/>
    </location>
</feature>
<proteinExistence type="inferred from homology"/>
<dbReference type="PANTHER" id="PTHR33650:SF2">
    <property type="entry name" value="CHLOROPLAST ENVELOPE MEMBRANE PROTEIN"/>
    <property type="match status" value="1"/>
</dbReference>
<evidence type="ECO:0000313" key="10">
    <source>
        <dbReference type="EMBL" id="MEP0946011.1"/>
    </source>
</evidence>
<sequence length="460" mass="51667">MQNSGFFRSAQRWVSHTPERALNQAYEAAQMIEAIEREYFGGNPISPRYGSYGDSAIAYFQGELKKYLNLIKVRMAVFRASRSLVRVTDPRVTEVQLPAAGADELAVSVIDQQAMFFRKLQLIDDVLARYASLETNPERVITLANGTSGSLEPAPSSQVLRSRTDQARDGQLLTGPAAATANTPPQDGTRAAGLSDRANVLPRSILRTVDRIRQDLDPNAEQEVVKEFRNSKAKTTAAIRFVLLLVIVPLLTQQFTKAFIVGPIVDRVRAGGEEIEVFLNPEMEEEALHELQQFEERLRFEVLIGKVPALSELNIEERVRAKAADVEEEYRERSASSVKNVFSDILAAIAFALLLIYRKQDVANIKAFMDEIVYGLSDSAKAFIIILFTDTFVGFHSPHGWEIILEGLSRHLGLPANRDFIFLFIATFPVILDTIFKYWIFRYLNRISPSAVATYKNMNE</sequence>
<comment type="similarity">
    <text evidence="8">Belongs to the CemA family.</text>
</comment>
<feature type="region of interest" description="Disordered" evidence="9">
    <location>
        <begin position="174"/>
        <end position="193"/>
    </location>
</feature>
<gene>
    <name evidence="8" type="primary">pxcA</name>
    <name evidence="10" type="ORF">NC992_03915</name>
</gene>
<evidence type="ECO:0000256" key="8">
    <source>
        <dbReference type="HAMAP-Rule" id="MF_01308"/>
    </source>
</evidence>
<keyword evidence="11" id="KW-1185">Reference proteome</keyword>
<accession>A0ABV0JZQ8</accession>
<comment type="function">
    <text evidence="8">Required for H(+) efflux immediately after light irradiation to form a rapid H(+) concentration gradient across the thylakoid membranes. Together with PxcL, contributes to transient H(+) uptake following dark to light transition.</text>
</comment>
<evidence type="ECO:0000256" key="3">
    <source>
        <dbReference type="ARBA" id="ARBA00022692"/>
    </source>
</evidence>
<comment type="caution">
    <text evidence="10">The sequence shown here is derived from an EMBL/GenBank/DDBJ whole genome shotgun (WGS) entry which is preliminary data.</text>
</comment>
<keyword evidence="8" id="KW-1003">Cell membrane</keyword>
<feature type="transmembrane region" description="Helical" evidence="8">
    <location>
        <begin position="341"/>
        <end position="358"/>
    </location>
</feature>
<dbReference type="EMBL" id="JAMPKX010000001">
    <property type="protein sequence ID" value="MEP0946011.1"/>
    <property type="molecule type" value="Genomic_DNA"/>
</dbReference>
<evidence type="ECO:0000256" key="4">
    <source>
        <dbReference type="ARBA" id="ARBA00022781"/>
    </source>
</evidence>
<evidence type="ECO:0000256" key="5">
    <source>
        <dbReference type="ARBA" id="ARBA00022989"/>
    </source>
</evidence>
<evidence type="ECO:0000256" key="1">
    <source>
        <dbReference type="ARBA" id="ARBA00004141"/>
    </source>
</evidence>
<dbReference type="Proteomes" id="UP001482513">
    <property type="component" value="Unassembled WGS sequence"/>
</dbReference>
<keyword evidence="3 8" id="KW-0812">Transmembrane</keyword>
<dbReference type="RefSeq" id="WP_190694504.1">
    <property type="nucleotide sequence ID" value="NZ_JAMPKX010000001.1"/>
</dbReference>
<organism evidence="10 11">
    <name type="scientific">Leptolyngbya subtilissima DQ-A4</name>
    <dbReference type="NCBI Taxonomy" id="2933933"/>
    <lineage>
        <taxon>Bacteria</taxon>
        <taxon>Bacillati</taxon>
        <taxon>Cyanobacteriota</taxon>
        <taxon>Cyanophyceae</taxon>
        <taxon>Leptolyngbyales</taxon>
        <taxon>Leptolyngbyaceae</taxon>
        <taxon>Leptolyngbya group</taxon>
        <taxon>Leptolyngbya</taxon>
    </lineage>
</organism>
<dbReference type="HAMAP" id="MF_01308">
    <property type="entry name" value="CemA_PxcA"/>
    <property type="match status" value="1"/>
</dbReference>
<evidence type="ECO:0000256" key="6">
    <source>
        <dbReference type="ARBA" id="ARBA00023065"/>
    </source>
</evidence>